<evidence type="ECO:0000313" key="1">
    <source>
        <dbReference type="EMBL" id="VEJ45236.1"/>
    </source>
</evidence>
<proteinExistence type="predicted"/>
<dbReference type="Proteomes" id="UP000274201">
    <property type="component" value="Chromosome"/>
</dbReference>
<sequence length="115" mass="13036">MKKEPAYTIIKYLGGAINVSRVLQKCKGAVYRITYSKEKGGANGLFPAVYQAQLLNYARDHGIDLRPDDFFYPERLQRLMQESKAHTKKRFTNSSSVYTPRCDENDALQSLGGVK</sequence>
<dbReference type="EMBL" id="LR134529">
    <property type="protein sequence ID" value="VEJ45236.1"/>
    <property type="molecule type" value="Genomic_DNA"/>
</dbReference>
<gene>
    <name evidence="1" type="ORF">NCTC12905_00885</name>
</gene>
<reference evidence="1 2" key="1">
    <citation type="submission" date="2018-12" db="EMBL/GenBank/DDBJ databases">
        <authorList>
            <consortium name="Pathogen Informatics"/>
        </authorList>
    </citation>
    <scope>NUCLEOTIDE SEQUENCE [LARGE SCALE GENOMIC DNA]</scope>
    <source>
        <strain evidence="1 2">NCTC12905</strain>
    </source>
</reference>
<evidence type="ECO:0000313" key="2">
    <source>
        <dbReference type="Proteomes" id="UP000274201"/>
    </source>
</evidence>
<dbReference type="RefSeq" id="WP_126603147.1">
    <property type="nucleotide sequence ID" value="NZ_LR134529.1"/>
</dbReference>
<name>A0A448V655_BARVI</name>
<protein>
    <submittedName>
        <fullName evidence="1">Uncharacterized protein</fullName>
    </submittedName>
</protein>
<dbReference type="AlphaFoldDB" id="A0A448V655"/>
<organism evidence="1 2">
    <name type="scientific">Bartonella vinsonii</name>
    <name type="common">Rochalimaea vinsonii</name>
    <dbReference type="NCBI Taxonomy" id="33047"/>
    <lineage>
        <taxon>Bacteria</taxon>
        <taxon>Pseudomonadati</taxon>
        <taxon>Pseudomonadota</taxon>
        <taxon>Alphaproteobacteria</taxon>
        <taxon>Hyphomicrobiales</taxon>
        <taxon>Bartonellaceae</taxon>
        <taxon>Bartonella</taxon>
    </lineage>
</organism>
<dbReference type="OrthoDB" id="7376100at2"/>
<accession>A0A448V655</accession>